<dbReference type="Proteomes" id="UP000283587">
    <property type="component" value="Unassembled WGS sequence"/>
</dbReference>
<comment type="caution">
    <text evidence="1">The sequence shown here is derived from an EMBL/GenBank/DDBJ whole genome shotgun (WGS) entry which is preliminary data.</text>
</comment>
<keyword evidence="2" id="KW-1185">Reference proteome</keyword>
<name>A0A419A3V6_9RHOB</name>
<protein>
    <submittedName>
        <fullName evidence="1">Uncharacterized protein</fullName>
    </submittedName>
</protein>
<dbReference type="RefSeq" id="WP_119899478.1">
    <property type="nucleotide sequence ID" value="NZ_QNRC01000004.1"/>
</dbReference>
<sequence>MPARCEGAPDLATVAPDHVATYGITSEALTFYVNGKPALVIDRRGFDGLMLRLMVAKMEGE</sequence>
<evidence type="ECO:0000313" key="2">
    <source>
        <dbReference type="Proteomes" id="UP000283587"/>
    </source>
</evidence>
<dbReference type="AlphaFoldDB" id="A0A419A3V6"/>
<accession>A0A419A3V6</accession>
<reference evidence="2" key="1">
    <citation type="submission" date="2018-09" db="EMBL/GenBank/DDBJ databases">
        <title>Paracoccus onubensis nov. sp. a moderate halophilic bacterium isolated from Gruta de las Maravillas (Aracena, Spain).</title>
        <authorList>
            <person name="Jurado V."/>
            <person name="Gutierrez-Patricio S."/>
            <person name="Gonzalez-Pimentel J.L."/>
            <person name="Miller A.Z."/>
            <person name="Laiz L."/>
            <person name="Saiz-Jimenez C."/>
        </authorList>
    </citation>
    <scope>NUCLEOTIDE SEQUENCE [LARGE SCALE GENOMIC DNA]</scope>
    <source>
        <strain evidence="2">DSM 26381</strain>
    </source>
</reference>
<gene>
    <name evidence="1" type="ORF">D3P05_16120</name>
</gene>
<proteinExistence type="predicted"/>
<organism evidence="1 2">
    <name type="scientific">Paracoccus siganidrum</name>
    <dbReference type="NCBI Taxonomy" id="1276757"/>
    <lineage>
        <taxon>Bacteria</taxon>
        <taxon>Pseudomonadati</taxon>
        <taxon>Pseudomonadota</taxon>
        <taxon>Alphaproteobacteria</taxon>
        <taxon>Rhodobacterales</taxon>
        <taxon>Paracoccaceae</taxon>
        <taxon>Paracoccus</taxon>
    </lineage>
</organism>
<evidence type="ECO:0000313" key="1">
    <source>
        <dbReference type="EMBL" id="RJL08395.1"/>
    </source>
</evidence>
<dbReference type="EMBL" id="QZEW01000075">
    <property type="protein sequence ID" value="RJL08395.1"/>
    <property type="molecule type" value="Genomic_DNA"/>
</dbReference>